<gene>
    <name evidence="1" type="ORF">L5515_018519</name>
</gene>
<name>A0AAE9FG22_CAEBR</name>
<proteinExistence type="predicted"/>
<dbReference type="AlphaFoldDB" id="A0AAE9FG22"/>
<dbReference type="Proteomes" id="UP000829354">
    <property type="component" value="Chromosome X"/>
</dbReference>
<dbReference type="EMBL" id="CP092625">
    <property type="protein sequence ID" value="UMM42846.1"/>
    <property type="molecule type" value="Genomic_DNA"/>
</dbReference>
<accession>A0AAE9FG22</accession>
<evidence type="ECO:0000313" key="1">
    <source>
        <dbReference type="EMBL" id="UMM42846.1"/>
    </source>
</evidence>
<organism evidence="1 2">
    <name type="scientific">Caenorhabditis briggsae</name>
    <dbReference type="NCBI Taxonomy" id="6238"/>
    <lineage>
        <taxon>Eukaryota</taxon>
        <taxon>Metazoa</taxon>
        <taxon>Ecdysozoa</taxon>
        <taxon>Nematoda</taxon>
        <taxon>Chromadorea</taxon>
        <taxon>Rhabditida</taxon>
        <taxon>Rhabditina</taxon>
        <taxon>Rhabditomorpha</taxon>
        <taxon>Rhabditoidea</taxon>
        <taxon>Rhabditidae</taxon>
        <taxon>Peloderinae</taxon>
        <taxon>Caenorhabditis</taxon>
    </lineage>
</organism>
<sequence>MEEEEPQPIIVSLRFAPWFRERNIDFEILKEIHGNYAKWKKHSIEEDVDMPTLKSNSRSAVRNQLLFFICKSIEDIGLIDLKPASQEGRNKILAILHKLQSAETPIFLEFKVTINPFNFYNSWNRFH</sequence>
<reference evidence="1 2" key="1">
    <citation type="submission" date="2022-04" db="EMBL/GenBank/DDBJ databases">
        <title>Chromosome-level reference genomes for two strains of Caenorhabditis briggsae: an improved platform for comparative genomics.</title>
        <authorList>
            <person name="Stevens L."/>
            <person name="Andersen E."/>
        </authorList>
    </citation>
    <scope>NUCLEOTIDE SEQUENCE [LARGE SCALE GENOMIC DNA]</scope>
    <source>
        <strain evidence="1">VX34</strain>
        <tissue evidence="1">Whole-organism</tissue>
    </source>
</reference>
<evidence type="ECO:0000313" key="2">
    <source>
        <dbReference type="Proteomes" id="UP000829354"/>
    </source>
</evidence>
<keyword evidence="2" id="KW-1185">Reference proteome</keyword>
<protein>
    <submittedName>
        <fullName evidence="1">Uncharacterized protein</fullName>
    </submittedName>
</protein>